<evidence type="ECO:0000256" key="2">
    <source>
        <dbReference type="ARBA" id="ARBA00022741"/>
    </source>
</evidence>
<dbReference type="InterPro" id="IPR011009">
    <property type="entry name" value="Kinase-like_dom_sf"/>
</dbReference>
<dbReference type="InterPro" id="IPR017441">
    <property type="entry name" value="Protein_kinase_ATP_BS"/>
</dbReference>
<dbReference type="GO" id="GO:0005524">
    <property type="term" value="F:ATP binding"/>
    <property type="evidence" value="ECO:0007669"/>
    <property type="project" value="UniProtKB-UniRule"/>
</dbReference>
<evidence type="ECO:0000256" key="5">
    <source>
        <dbReference type="SAM" id="Phobius"/>
    </source>
</evidence>
<protein>
    <recommendedName>
        <fullName evidence="10">Protein kinase domain-containing protein</fullName>
    </recommendedName>
</protein>
<evidence type="ECO:0000259" key="7">
    <source>
        <dbReference type="PROSITE" id="PS50186"/>
    </source>
</evidence>
<evidence type="ECO:0008006" key="10">
    <source>
        <dbReference type="Google" id="ProtNLM"/>
    </source>
</evidence>
<dbReference type="PROSITE" id="PS50011">
    <property type="entry name" value="PROTEIN_KINASE_DOM"/>
    <property type="match status" value="1"/>
</dbReference>
<feature type="binding site" evidence="4">
    <location>
        <position position="339"/>
    </location>
    <ligand>
        <name>ATP</name>
        <dbReference type="ChEBI" id="CHEBI:30616"/>
    </ligand>
</feature>
<name>A0A6G0XTM1_9STRA</name>
<dbReference type="SMART" id="SM00220">
    <property type="entry name" value="S_TKc"/>
    <property type="match status" value="1"/>
</dbReference>
<feature type="transmembrane region" description="Helical" evidence="5">
    <location>
        <begin position="238"/>
        <end position="258"/>
    </location>
</feature>
<dbReference type="Gene3D" id="1.10.510.10">
    <property type="entry name" value="Transferase(Phosphotransferase) domain 1"/>
    <property type="match status" value="1"/>
</dbReference>
<comment type="caution">
    <text evidence="8">The sequence shown here is derived from an EMBL/GenBank/DDBJ whole genome shotgun (WGS) entry which is preliminary data.</text>
</comment>
<organism evidence="8 9">
    <name type="scientific">Aphanomyces euteiches</name>
    <dbReference type="NCBI Taxonomy" id="100861"/>
    <lineage>
        <taxon>Eukaryota</taxon>
        <taxon>Sar</taxon>
        <taxon>Stramenopiles</taxon>
        <taxon>Oomycota</taxon>
        <taxon>Saprolegniomycetes</taxon>
        <taxon>Saprolegniales</taxon>
        <taxon>Verrucalvaceae</taxon>
        <taxon>Aphanomyces</taxon>
    </lineage>
</organism>
<dbReference type="AlphaFoldDB" id="A0A6G0XTM1"/>
<feature type="transmembrane region" description="Helical" evidence="5">
    <location>
        <begin position="144"/>
        <end position="165"/>
    </location>
</feature>
<dbReference type="Pfam" id="PF07714">
    <property type="entry name" value="PK_Tyr_Ser-Thr"/>
    <property type="match status" value="1"/>
</dbReference>
<reference evidence="8 9" key="1">
    <citation type="submission" date="2019-07" db="EMBL/GenBank/DDBJ databases">
        <title>Genomics analysis of Aphanomyces spp. identifies a new class of oomycete effector associated with host adaptation.</title>
        <authorList>
            <person name="Gaulin E."/>
        </authorList>
    </citation>
    <scope>NUCLEOTIDE SEQUENCE [LARGE SCALE GENOMIC DNA]</scope>
    <source>
        <strain evidence="8 9">ATCC 201684</strain>
    </source>
</reference>
<proteinExistence type="predicted"/>
<keyword evidence="9" id="KW-1185">Reference proteome</keyword>
<evidence type="ECO:0000256" key="3">
    <source>
        <dbReference type="ARBA" id="ARBA00022840"/>
    </source>
</evidence>
<evidence type="ECO:0000313" key="8">
    <source>
        <dbReference type="EMBL" id="KAF0743772.1"/>
    </source>
</evidence>
<dbReference type="InterPro" id="IPR051681">
    <property type="entry name" value="Ser/Thr_Kinases-Pseudokinases"/>
</dbReference>
<dbReference type="PANTHER" id="PTHR44329:SF289">
    <property type="entry name" value="SERINE_THREONINE-PROTEIN KINASE VIK"/>
    <property type="match status" value="1"/>
</dbReference>
<dbReference type="EMBL" id="VJMJ01000012">
    <property type="protein sequence ID" value="KAF0743772.1"/>
    <property type="molecule type" value="Genomic_DNA"/>
</dbReference>
<keyword evidence="3 4" id="KW-0067">ATP-binding</keyword>
<feature type="transmembrane region" description="Helical" evidence="5">
    <location>
        <begin position="177"/>
        <end position="196"/>
    </location>
</feature>
<dbReference type="InterPro" id="IPR001245">
    <property type="entry name" value="Ser-Thr/Tyr_kinase_cat_dom"/>
</dbReference>
<feature type="domain" description="DEP" evidence="7">
    <location>
        <begin position="616"/>
        <end position="670"/>
    </location>
</feature>
<dbReference type="Gene3D" id="3.30.200.20">
    <property type="entry name" value="Phosphorylase Kinase, domain 1"/>
    <property type="match status" value="1"/>
</dbReference>
<dbReference type="Gene3D" id="1.10.10.10">
    <property type="entry name" value="Winged helix-like DNA-binding domain superfamily/Winged helix DNA-binding domain"/>
    <property type="match status" value="1"/>
</dbReference>
<evidence type="ECO:0000259" key="6">
    <source>
        <dbReference type="PROSITE" id="PS50011"/>
    </source>
</evidence>
<keyword evidence="1" id="KW-0723">Serine/threonine-protein kinase</keyword>
<dbReference type="InterPro" id="IPR008271">
    <property type="entry name" value="Ser/Thr_kinase_AS"/>
</dbReference>
<keyword evidence="1" id="KW-0808">Transferase</keyword>
<feature type="domain" description="Protein kinase" evidence="6">
    <location>
        <begin position="311"/>
        <end position="581"/>
    </location>
</feature>
<keyword evidence="5" id="KW-0472">Membrane</keyword>
<accession>A0A6G0XTM1</accession>
<dbReference type="PROSITE" id="PS00108">
    <property type="entry name" value="PROTEIN_KINASE_ST"/>
    <property type="match status" value="1"/>
</dbReference>
<keyword evidence="2 4" id="KW-0547">Nucleotide-binding</keyword>
<dbReference type="VEuPathDB" id="FungiDB:AeMF1_002664"/>
<sequence length="776" mass="87041">MNSTATSSVASTTTLSPAQLKALAVTTYWNHQFQVLQIMYTVSYGIMFFLAVALLVYLRRNRSTAYKGDSDAARKAILPSFEPLFWIMSVVTGALFGYFLVAGSMAYVRPVSLPWFTETMSQARQFTFFLVAAFLLQKSVSRPALLRSVAISLVICVTPILAIYIMTETKAPTTTNFIVATSLRAFDTLWFVWMLLRPVSRASARTQREFAAFCLVYYIGSYIYAILNLKQRFEDGATVIFCTVIWASFAPFFVYRLLRADTEFWRGVSDRACDFQQHFREAQGMQEIVSSQGLHILLEMHRKDLIDFSRLELQSKLGVGASANVFRGKIDSSVQVAVKAYSPSEISQETILEFSQEAALCSVLKHPNIVLFYGMCICPPSICLVYELCRGSLEDVLNRPRNSYVEPLWPKLCYMLDAARAVAYLHSFSPPFIHRDIKPANFLLDPMNIVKLTDFGESRSMAVKMTEVESKERKMTVRGTADYMAPEVIEGKAGQAVYTETADIYSLAITLWDILHPGQEKYPVSSGNHFKVFDMVLDGQRPPIDPEVPQMLHDLLENAWNTEAAFRPSAKMIVAMLEDMLEDICGQVAHRIADSVAYLGVSKTKRVAANNTPVCSGEELVRCLMDHEYAFEVEEAIRFGNSLMDAGCLHHSKHCQPFDNLASSTYFFDNHQLDLNQPLHEKLSILGTTPEEHSSYAATSMAGDGGNTLCDCRKLGQGHSRPKMPRKKMFGRRRKDENILTVNLLNDNGGDHDFGEFTTTSTTSSSVQRSLSVQLA</sequence>
<dbReference type="InterPro" id="IPR000719">
    <property type="entry name" value="Prot_kinase_dom"/>
</dbReference>
<gene>
    <name evidence="8" type="ORF">Ae201684_001424</name>
</gene>
<evidence type="ECO:0000256" key="1">
    <source>
        <dbReference type="ARBA" id="ARBA00022527"/>
    </source>
</evidence>
<dbReference type="PROSITE" id="PS00107">
    <property type="entry name" value="PROTEIN_KINASE_ATP"/>
    <property type="match status" value="1"/>
</dbReference>
<feature type="transmembrane region" description="Helical" evidence="5">
    <location>
        <begin position="208"/>
        <end position="226"/>
    </location>
</feature>
<dbReference type="PROSITE" id="PS50186">
    <property type="entry name" value="DEP"/>
    <property type="match status" value="1"/>
</dbReference>
<dbReference type="GO" id="GO:0035556">
    <property type="term" value="P:intracellular signal transduction"/>
    <property type="evidence" value="ECO:0007669"/>
    <property type="project" value="InterPro"/>
</dbReference>
<feature type="transmembrane region" description="Helical" evidence="5">
    <location>
        <begin position="84"/>
        <end position="108"/>
    </location>
</feature>
<keyword evidence="1" id="KW-0418">Kinase</keyword>
<dbReference type="Proteomes" id="UP000481153">
    <property type="component" value="Unassembled WGS sequence"/>
</dbReference>
<dbReference type="SUPFAM" id="SSF56112">
    <property type="entry name" value="Protein kinase-like (PK-like)"/>
    <property type="match status" value="1"/>
</dbReference>
<dbReference type="InterPro" id="IPR000591">
    <property type="entry name" value="DEP_dom"/>
</dbReference>
<feature type="transmembrane region" description="Helical" evidence="5">
    <location>
        <begin position="38"/>
        <end position="58"/>
    </location>
</feature>
<keyword evidence="5" id="KW-0812">Transmembrane</keyword>
<dbReference type="InterPro" id="IPR036388">
    <property type="entry name" value="WH-like_DNA-bd_sf"/>
</dbReference>
<dbReference type="PANTHER" id="PTHR44329">
    <property type="entry name" value="SERINE/THREONINE-PROTEIN KINASE TNNI3K-RELATED"/>
    <property type="match status" value="1"/>
</dbReference>
<evidence type="ECO:0000313" key="9">
    <source>
        <dbReference type="Proteomes" id="UP000481153"/>
    </source>
</evidence>
<keyword evidence="5" id="KW-1133">Transmembrane helix</keyword>
<dbReference type="GO" id="GO:0004674">
    <property type="term" value="F:protein serine/threonine kinase activity"/>
    <property type="evidence" value="ECO:0007669"/>
    <property type="project" value="UniProtKB-KW"/>
</dbReference>
<evidence type="ECO:0000256" key="4">
    <source>
        <dbReference type="PROSITE-ProRule" id="PRU10141"/>
    </source>
</evidence>